<dbReference type="GO" id="GO:0005737">
    <property type="term" value="C:cytoplasm"/>
    <property type="evidence" value="ECO:0007669"/>
    <property type="project" value="TreeGrafter"/>
</dbReference>
<dbReference type="InterPro" id="IPR032675">
    <property type="entry name" value="LRR_dom_sf"/>
</dbReference>
<dbReference type="PANTHER" id="PTHR48051">
    <property type="match status" value="1"/>
</dbReference>
<keyword evidence="2" id="KW-0677">Repeat</keyword>
<proteinExistence type="predicted"/>
<organism evidence="3">
    <name type="scientific">marine sediment metagenome</name>
    <dbReference type="NCBI Taxonomy" id="412755"/>
    <lineage>
        <taxon>unclassified sequences</taxon>
        <taxon>metagenomes</taxon>
        <taxon>ecological metagenomes</taxon>
    </lineage>
</organism>
<accession>A0A0F8VJS1</accession>
<dbReference type="Pfam" id="PF13855">
    <property type="entry name" value="LRR_8"/>
    <property type="match status" value="1"/>
</dbReference>
<keyword evidence="1" id="KW-0433">Leucine-rich repeat</keyword>
<dbReference type="PANTHER" id="PTHR48051:SF1">
    <property type="entry name" value="RAS SUPPRESSOR PROTEIN 1"/>
    <property type="match status" value="1"/>
</dbReference>
<evidence type="ECO:0000313" key="3">
    <source>
        <dbReference type="EMBL" id="KKK44688.1"/>
    </source>
</evidence>
<comment type="caution">
    <text evidence="3">The sequence shown here is derived from an EMBL/GenBank/DDBJ whole genome shotgun (WGS) entry which is preliminary data.</text>
</comment>
<gene>
    <name evidence="3" type="ORF">LCGC14_3166710</name>
</gene>
<name>A0A0F8VJS1_9ZZZZ</name>
<dbReference type="AlphaFoldDB" id="A0A0F8VJS1"/>
<dbReference type="InterPro" id="IPR001611">
    <property type="entry name" value="Leu-rich_rpt"/>
</dbReference>
<protein>
    <recommendedName>
        <fullName evidence="4">Leucine-rich repeat domain-containing protein</fullName>
    </recommendedName>
</protein>
<dbReference type="SMART" id="SM00364">
    <property type="entry name" value="LRR_BAC"/>
    <property type="match status" value="2"/>
</dbReference>
<evidence type="ECO:0008006" key="4">
    <source>
        <dbReference type="Google" id="ProtNLM"/>
    </source>
</evidence>
<dbReference type="EMBL" id="LAZR01070154">
    <property type="protein sequence ID" value="KKK44688.1"/>
    <property type="molecule type" value="Genomic_DNA"/>
</dbReference>
<dbReference type="InterPro" id="IPR003591">
    <property type="entry name" value="Leu-rich_rpt_typical-subtyp"/>
</dbReference>
<dbReference type="Gene3D" id="3.80.10.10">
    <property type="entry name" value="Ribonuclease Inhibitor"/>
    <property type="match status" value="1"/>
</dbReference>
<dbReference type="InterPro" id="IPR050216">
    <property type="entry name" value="LRR_domain-containing"/>
</dbReference>
<reference evidence="3" key="1">
    <citation type="journal article" date="2015" name="Nature">
        <title>Complex archaea that bridge the gap between prokaryotes and eukaryotes.</title>
        <authorList>
            <person name="Spang A."/>
            <person name="Saw J.H."/>
            <person name="Jorgensen S.L."/>
            <person name="Zaremba-Niedzwiedzka K."/>
            <person name="Martijn J."/>
            <person name="Lind A.E."/>
            <person name="van Eijk R."/>
            <person name="Schleper C."/>
            <person name="Guy L."/>
            <person name="Ettema T.J."/>
        </authorList>
    </citation>
    <scope>NUCLEOTIDE SEQUENCE</scope>
</reference>
<evidence type="ECO:0000256" key="2">
    <source>
        <dbReference type="ARBA" id="ARBA00022737"/>
    </source>
</evidence>
<dbReference type="PROSITE" id="PS51450">
    <property type="entry name" value="LRR"/>
    <property type="match status" value="2"/>
</dbReference>
<dbReference type="SMART" id="SM00369">
    <property type="entry name" value="LRR_TYP"/>
    <property type="match status" value="2"/>
</dbReference>
<dbReference type="SUPFAM" id="SSF52058">
    <property type="entry name" value="L domain-like"/>
    <property type="match status" value="1"/>
</dbReference>
<sequence>KTIIYIGGRRFYKCKFLLLEIPVNERELDSLSDINSIDEAAGRLDASLEPRDGKVFTYNIPPEAEFWGHSSKLQAWYENGYDTRLLHSNLASPLLERLAEFGDPQALKVFKEEIIERYNSGIESVRKYLENGYLKYLTTEEFLSNIDEDQYEALNKLKKLHLRIDRLGIQYKKGKITRLILNASKLKRVPRVIRKLTSLEHLELSYNLLETLPEWIGRLTSLRELQVYDNQLKTLPSLNFSSQISGEAKCVDLSEFMTSHSFL</sequence>
<feature type="non-terminal residue" evidence="3">
    <location>
        <position position="1"/>
    </location>
</feature>
<evidence type="ECO:0000256" key="1">
    <source>
        <dbReference type="ARBA" id="ARBA00022614"/>
    </source>
</evidence>